<keyword evidence="2 6" id="KW-0396">Initiation factor</keyword>
<feature type="region of interest" description="Disordered" evidence="4">
    <location>
        <begin position="347"/>
        <end position="373"/>
    </location>
</feature>
<evidence type="ECO:0000256" key="3">
    <source>
        <dbReference type="ARBA" id="ARBA00022917"/>
    </source>
</evidence>
<feature type="compositionally biased region" description="Polar residues" evidence="4">
    <location>
        <begin position="507"/>
        <end position="526"/>
    </location>
</feature>
<dbReference type="InterPro" id="IPR009818">
    <property type="entry name" value="PAM2_motif"/>
</dbReference>
<dbReference type="InterPro" id="IPR003890">
    <property type="entry name" value="MIF4G-like_typ-3"/>
</dbReference>
<keyword evidence="3" id="KW-0648">Protein biosynthesis</keyword>
<dbReference type="SUPFAM" id="SSF48371">
    <property type="entry name" value="ARM repeat"/>
    <property type="match status" value="2"/>
</dbReference>
<evidence type="ECO:0000256" key="1">
    <source>
        <dbReference type="ARBA" id="ARBA00005775"/>
    </source>
</evidence>
<feature type="compositionally biased region" description="Polar residues" evidence="4">
    <location>
        <begin position="533"/>
        <end position="558"/>
    </location>
</feature>
<feature type="compositionally biased region" description="Basic and acidic residues" evidence="4">
    <location>
        <begin position="485"/>
        <end position="499"/>
    </location>
</feature>
<dbReference type="Gene3D" id="1.25.40.180">
    <property type="match status" value="2"/>
</dbReference>
<organism evidence="6 7">
    <name type="scientific">Cryptosporidium xiaoi</name>
    <dbReference type="NCBI Taxonomy" id="659607"/>
    <lineage>
        <taxon>Eukaryota</taxon>
        <taxon>Sar</taxon>
        <taxon>Alveolata</taxon>
        <taxon>Apicomplexa</taxon>
        <taxon>Conoidasida</taxon>
        <taxon>Coccidia</taxon>
        <taxon>Eucoccidiorida</taxon>
        <taxon>Eimeriorina</taxon>
        <taxon>Cryptosporidiidae</taxon>
        <taxon>Cryptosporidium</taxon>
    </lineage>
</organism>
<gene>
    <name evidence="6" type="ORF">RS030_7976</name>
</gene>
<keyword evidence="7" id="KW-1185">Reference proteome</keyword>
<accession>A0AAV9XU60</accession>
<feature type="compositionally biased region" description="Low complexity" evidence="4">
    <location>
        <begin position="216"/>
        <end position="228"/>
    </location>
</feature>
<dbReference type="AlphaFoldDB" id="A0AAV9XU60"/>
<name>A0AAV9XU60_9CRYT</name>
<comment type="caution">
    <text evidence="6">The sequence shown here is derived from an EMBL/GenBank/DDBJ whole genome shotgun (WGS) entry which is preliminary data.</text>
</comment>
<dbReference type="PANTHER" id="PTHR23253:SF9">
    <property type="entry name" value="EUKARYOTIC TRANSLATION INITIATION FACTOR 4 GAMMA 2"/>
    <property type="match status" value="1"/>
</dbReference>
<reference evidence="6 7" key="1">
    <citation type="submission" date="2023-10" db="EMBL/GenBank/DDBJ databases">
        <title>Comparative genomics analysis reveals potential genetic determinants of host preference in Cryptosporidium xiaoi.</title>
        <authorList>
            <person name="Xiao L."/>
            <person name="Li J."/>
        </authorList>
    </citation>
    <scope>NUCLEOTIDE SEQUENCE [LARGE SCALE GENOMIC DNA]</scope>
    <source>
        <strain evidence="6 7">52996</strain>
    </source>
</reference>
<feature type="compositionally biased region" description="Polar residues" evidence="4">
    <location>
        <begin position="197"/>
        <end position="215"/>
    </location>
</feature>
<evidence type="ECO:0000256" key="4">
    <source>
        <dbReference type="SAM" id="MobiDB-lite"/>
    </source>
</evidence>
<dbReference type="Proteomes" id="UP001311799">
    <property type="component" value="Unassembled WGS sequence"/>
</dbReference>
<evidence type="ECO:0000313" key="7">
    <source>
        <dbReference type="Proteomes" id="UP001311799"/>
    </source>
</evidence>
<dbReference type="PANTHER" id="PTHR23253">
    <property type="entry name" value="EUKARYOTIC TRANSLATION INITIATION FACTOR 4 GAMMA"/>
    <property type="match status" value="1"/>
</dbReference>
<proteinExistence type="inferred from homology"/>
<sequence length="1070" mass="121038">MGVYYHGMLPTYGRIVEYDGYRIGNVIYNKAPKNNVKFESPKISTSLNPNAQEFVPRGWLNPNNEKRDVAIEGQGIIVAEERCIPVNQVSLEGQTDDLSASTGECEGSGDCDIAVSTKNDGIEVINHDNKTLDPSEDRHSEVEVLPTVKEESGSELDEKCLKVDVNPTPTFQNKPINNDSTQPTYFTFKDKLLARVNSKTTSSHSNVQKATSSDGKTSNENSKNSTTSKIDDTKYQKTETKFSGSFHEDSSKATSEDNTKQVVLAKSAEVKEVAENRKKQTGAVGVSWAQRLKNSTNTQNSGKVIIETPNQECSSSKTETKNQTTDDKQEFSKSSISANLKNISLTNSFQDRNEKSVDGLNESKSNESDNSGIIDKTSVREVAVVAEDEVGDSSRLDVPNNISESDTKLNLNRVHTSSGVEPTFIPKSALNDEKQVECSQDIAKFMKTTINYSNKIPIFILLALREVSMDFEGLETTYAPPELSRRNLTFKEGDRDGGNRGRGGWVNNINSGGKNYNREGSNVCSNSRRERYQTLNGSSNQNGKRLNDNSGNSQSSTLDWTRDERRMFRLESSAESWIVKQKEQKINGDQFENQLRQYRAILNKLTIEKFDKLFDQIISVGINNEEEMIGLLKLVFDKATTQHHFIPMYVELCDKLRDHLKDTATIETRRILVDLCQELFVENLSEMTLPESIQDNEEDSFEWQLKYKNKMKGNMIFMASLVRKKVIASTVVLMCMEELLQFHLPHHLEALCVFLHHVGPFLDSEKWKHFDDFNTLFHQFEEFDSNDNVPIRIRFLIKDVIDSRKNNWKSKNTKEGPMMLDDLKSKINAERGELGNTSSRSENTSLRSQNVVSFRGADKNSISEQNARISGSPLNAWQKQNISLGSGKTKSNLNSNSDRYYKKETSQLIKGSDTDEDLNDDDIFEDNEHLLPDNIKNSVGRLMDSFVASYDFDEFFLSLNDLDIPPIYFIGVYKNMFIRIAEYKVNHRNALFKALILLTQKNKEYMDGESAKTGILMVLQPKILNDILIDVPKFKDIVSIEFIRDAVSEFDPKGEIFDSAFIKQAESLLD</sequence>
<feature type="compositionally biased region" description="Basic and acidic residues" evidence="4">
    <location>
        <begin position="318"/>
        <end position="331"/>
    </location>
</feature>
<feature type="region of interest" description="Disordered" evidence="4">
    <location>
        <begin position="310"/>
        <end position="335"/>
    </location>
</feature>
<dbReference type="SMART" id="SM00543">
    <property type="entry name" value="MIF4G"/>
    <property type="match status" value="1"/>
</dbReference>
<dbReference type="Pfam" id="PF02854">
    <property type="entry name" value="MIF4G"/>
    <property type="match status" value="1"/>
</dbReference>
<feature type="region of interest" description="Disordered" evidence="4">
    <location>
        <begin position="485"/>
        <end position="558"/>
    </location>
</feature>
<dbReference type="GO" id="GO:0016281">
    <property type="term" value="C:eukaryotic translation initiation factor 4F complex"/>
    <property type="evidence" value="ECO:0007669"/>
    <property type="project" value="TreeGrafter"/>
</dbReference>
<dbReference type="InterPro" id="IPR016024">
    <property type="entry name" value="ARM-type_fold"/>
</dbReference>
<feature type="region of interest" description="Disordered" evidence="4">
    <location>
        <begin position="197"/>
        <end position="234"/>
    </location>
</feature>
<evidence type="ECO:0000313" key="6">
    <source>
        <dbReference type="EMBL" id="KAK6588043.1"/>
    </source>
</evidence>
<evidence type="ECO:0000256" key="2">
    <source>
        <dbReference type="ARBA" id="ARBA00022540"/>
    </source>
</evidence>
<dbReference type="GO" id="GO:0003743">
    <property type="term" value="F:translation initiation factor activity"/>
    <property type="evidence" value="ECO:0007669"/>
    <property type="project" value="UniProtKB-KW"/>
</dbReference>
<dbReference type="Pfam" id="PF07145">
    <property type="entry name" value="PAM2"/>
    <property type="match status" value="1"/>
</dbReference>
<dbReference type="EMBL" id="JAWDEY010000035">
    <property type="protein sequence ID" value="KAK6588043.1"/>
    <property type="molecule type" value="Genomic_DNA"/>
</dbReference>
<feature type="domain" description="MIF4G" evidence="5">
    <location>
        <begin position="595"/>
        <end position="807"/>
    </location>
</feature>
<dbReference type="GO" id="GO:0003729">
    <property type="term" value="F:mRNA binding"/>
    <property type="evidence" value="ECO:0007669"/>
    <property type="project" value="TreeGrafter"/>
</dbReference>
<evidence type="ECO:0000259" key="5">
    <source>
        <dbReference type="SMART" id="SM00543"/>
    </source>
</evidence>
<protein>
    <submittedName>
        <fullName evidence="6">Eukaryotic translation initiation factor 4 gamma Nic domain containing</fullName>
    </submittedName>
</protein>
<comment type="similarity">
    <text evidence="1">Belongs to the eukaryotic initiation factor 4G family.</text>
</comment>